<dbReference type="SUPFAM" id="SSF56317">
    <property type="entry name" value="Carbon-nitrogen hydrolase"/>
    <property type="match status" value="1"/>
</dbReference>
<dbReference type="PANTHER" id="PTHR23088:SF27">
    <property type="entry name" value="DEAMINATED GLUTATHIONE AMIDASE"/>
    <property type="match status" value="1"/>
</dbReference>
<evidence type="ECO:0000313" key="4">
    <source>
        <dbReference type="Proteomes" id="UP000427716"/>
    </source>
</evidence>
<dbReference type="CDD" id="cd07572">
    <property type="entry name" value="nit"/>
    <property type="match status" value="1"/>
</dbReference>
<dbReference type="InterPro" id="IPR045254">
    <property type="entry name" value="Nit1/2_C-N_Hydrolase"/>
</dbReference>
<evidence type="ECO:0000259" key="2">
    <source>
        <dbReference type="PROSITE" id="PS50263"/>
    </source>
</evidence>
<reference evidence="3 4" key="1">
    <citation type="submission" date="2019-11" db="EMBL/GenBank/DDBJ databases">
        <authorList>
            <person name="Zhang J."/>
            <person name="Sun C."/>
        </authorList>
    </citation>
    <scope>NUCLEOTIDE SEQUENCE [LARGE SCALE GENOMIC DNA]</scope>
    <source>
        <strain evidence="4">sp2</strain>
    </source>
</reference>
<dbReference type="Proteomes" id="UP000427716">
    <property type="component" value="Chromosome"/>
</dbReference>
<keyword evidence="4" id="KW-1185">Reference proteome</keyword>
<name>A0A6I6CWM9_9GAMM</name>
<gene>
    <name evidence="3" type="ORF">GM160_07735</name>
</gene>
<evidence type="ECO:0000256" key="1">
    <source>
        <dbReference type="ARBA" id="ARBA00022801"/>
    </source>
</evidence>
<evidence type="ECO:0000313" key="3">
    <source>
        <dbReference type="EMBL" id="QGT78796.1"/>
    </source>
</evidence>
<dbReference type="Pfam" id="PF00795">
    <property type="entry name" value="CN_hydrolase"/>
    <property type="match status" value="1"/>
</dbReference>
<feature type="domain" description="CN hydrolase" evidence="2">
    <location>
        <begin position="6"/>
        <end position="257"/>
    </location>
</feature>
<organism evidence="3 4">
    <name type="scientific">Guyparkeria halophila</name>
    <dbReference type="NCBI Taxonomy" id="47960"/>
    <lineage>
        <taxon>Bacteria</taxon>
        <taxon>Pseudomonadati</taxon>
        <taxon>Pseudomonadota</taxon>
        <taxon>Gammaproteobacteria</taxon>
        <taxon>Chromatiales</taxon>
        <taxon>Thioalkalibacteraceae</taxon>
        <taxon>Guyparkeria</taxon>
    </lineage>
</organism>
<dbReference type="KEGG" id="ghl:GM160_07735"/>
<dbReference type="PROSITE" id="PS50263">
    <property type="entry name" value="CN_HYDROLASE"/>
    <property type="match status" value="1"/>
</dbReference>
<dbReference type="RefSeq" id="WP_156574337.1">
    <property type="nucleotide sequence ID" value="NZ_CP046415.1"/>
</dbReference>
<dbReference type="InterPro" id="IPR036526">
    <property type="entry name" value="C-N_Hydrolase_sf"/>
</dbReference>
<dbReference type="AlphaFoldDB" id="A0A6I6CWM9"/>
<dbReference type="GO" id="GO:0016811">
    <property type="term" value="F:hydrolase activity, acting on carbon-nitrogen (but not peptide) bonds, in linear amides"/>
    <property type="evidence" value="ECO:0007669"/>
    <property type="project" value="InterPro"/>
</dbReference>
<accession>A0A6I6CWM9</accession>
<dbReference type="InterPro" id="IPR003010">
    <property type="entry name" value="C-N_Hydrolase"/>
</dbReference>
<dbReference type="PANTHER" id="PTHR23088">
    <property type="entry name" value="NITRILASE-RELATED"/>
    <property type="match status" value="1"/>
</dbReference>
<keyword evidence="1 3" id="KW-0378">Hydrolase</keyword>
<sequence length="282" mass="30858">MSETTPTVAVAQLNGRADWAANRPVVEALIARAGEGGASVLVLPENLLAMPADPRELVRMARADTPSAVDDLATWAARHGVWLVAGTLPFVPDEPAEVDRVASRSLVIDAAGRIVTHYDKIHLFDVVLPDGESYRESNTFVAGDRPVVVDTPAGRLGMATCFDLRFPEQFAQLANAGADWFCLPSAFTRATGQAHWHVLLRARAIENSAWMVAAAQVGRHADGRETYGHSLIVDPWGRVLEDAEEQADCLRFARFDYPWLAGLRERFPVRQLHRPTVFSGGQ</sequence>
<proteinExistence type="predicted"/>
<dbReference type="EMBL" id="CP046415">
    <property type="protein sequence ID" value="QGT78796.1"/>
    <property type="molecule type" value="Genomic_DNA"/>
</dbReference>
<protein>
    <submittedName>
        <fullName evidence="3">Carbon-nitrogen hydrolase family protein</fullName>
    </submittedName>
</protein>
<dbReference type="Gene3D" id="3.60.110.10">
    <property type="entry name" value="Carbon-nitrogen hydrolase"/>
    <property type="match status" value="1"/>
</dbReference>